<organism evidence="1">
    <name type="scientific">Fusarium odoratissimum (strain NRRL 54006)</name>
    <dbReference type="NCBI Taxonomy" id="1089451"/>
    <lineage>
        <taxon>Eukaryota</taxon>
        <taxon>Fungi</taxon>
        <taxon>Dikarya</taxon>
        <taxon>Ascomycota</taxon>
        <taxon>Pezizomycotina</taxon>
        <taxon>Sordariomycetes</taxon>
        <taxon>Hypocreomycetidae</taxon>
        <taxon>Hypocreales</taxon>
        <taxon>Nectriaceae</taxon>
        <taxon>Fusarium</taxon>
        <taxon>Fusarium oxysporum species complex</taxon>
        <taxon>Fusarium oxysporum f. sp. cubense (strain race 4)</taxon>
    </lineage>
</organism>
<accession>X0KP35</accession>
<dbReference type="Proteomes" id="UP000030685">
    <property type="component" value="Unassembled WGS sequence"/>
</dbReference>
<dbReference type="RefSeq" id="XP_031072540.1">
    <property type="nucleotide sequence ID" value="XM_031196773.1"/>
</dbReference>
<name>X0KP35_FUSO5</name>
<evidence type="ECO:0000313" key="1">
    <source>
        <dbReference type="EMBL" id="EXM10451.1"/>
    </source>
</evidence>
<dbReference type="RefSeq" id="XP_031072541.1">
    <property type="nucleotide sequence ID" value="XM_031196774.1"/>
</dbReference>
<proteinExistence type="predicted"/>
<dbReference type="AlphaFoldDB" id="X0KP35"/>
<dbReference type="HOGENOM" id="CLU_1855351_0_0_1"/>
<gene>
    <name evidence="1" type="ORF">FOIG_00548</name>
</gene>
<sequence length="147" mass="17106">MMVYFFSYDVYIYMSYSGSNRITCHQRRHNIFPHEISMSTAQCNYIRSVILFSANLTHNIACVNYPFQDRQPQTTWCSLPPPPSFLMCMVASPFHPDKVQAVVYQHSLRHHATMDPLETRKGVLDQSGPALRVRHANFARLFQYMAL</sequence>
<dbReference type="VEuPathDB" id="FungiDB:FOIG_00548"/>
<reference evidence="1" key="1">
    <citation type="submission" date="2011-11" db="EMBL/GenBank/DDBJ databases">
        <title>The Genome Sequence of Fusarium oxysporum II5.</title>
        <authorList>
            <consortium name="The Broad Institute Genome Sequencing Platform"/>
            <person name="Ma L.-J."/>
            <person name="Gale L.R."/>
            <person name="Schwartz D.C."/>
            <person name="Zhou S."/>
            <person name="Corby-Kistler H."/>
            <person name="Young S.K."/>
            <person name="Zeng Q."/>
            <person name="Gargeya S."/>
            <person name="Fitzgerald M."/>
            <person name="Haas B."/>
            <person name="Abouelleil A."/>
            <person name="Alvarado L."/>
            <person name="Arachchi H.M."/>
            <person name="Berlin A."/>
            <person name="Brown A."/>
            <person name="Chapman S.B."/>
            <person name="Chen Z."/>
            <person name="Dunbar C."/>
            <person name="Freedman E."/>
            <person name="Gearin G."/>
            <person name="Goldberg J."/>
            <person name="Griggs A."/>
            <person name="Gujja S."/>
            <person name="Heiman D."/>
            <person name="Howarth C."/>
            <person name="Larson L."/>
            <person name="Lui A."/>
            <person name="MacDonald P.J.P."/>
            <person name="Montmayeur A."/>
            <person name="Murphy C."/>
            <person name="Neiman D."/>
            <person name="Pearson M."/>
            <person name="Priest M."/>
            <person name="Roberts A."/>
            <person name="Saif S."/>
            <person name="Shea T."/>
            <person name="Shenoy N."/>
            <person name="Sisk P."/>
            <person name="Stolte C."/>
            <person name="Sykes S."/>
            <person name="Wortman J."/>
            <person name="Nusbaum C."/>
            <person name="Birren B."/>
        </authorList>
    </citation>
    <scope>NUCLEOTIDE SEQUENCE [LARGE SCALE GENOMIC DNA]</scope>
    <source>
        <strain evidence="1">54006</strain>
    </source>
</reference>
<reference evidence="1" key="2">
    <citation type="submission" date="2012-05" db="EMBL/GenBank/DDBJ databases">
        <title>The Genome Annotation of Fusarium oxysporum II5.</title>
        <authorList>
            <consortium name="The Broad Institute Genomics Platform"/>
            <person name="Ma L.-J."/>
            <person name="Corby-Kistler H."/>
            <person name="Broz K."/>
            <person name="Gale L.R."/>
            <person name="Jonkers W."/>
            <person name="O'Donnell K."/>
            <person name="Ploetz R."/>
            <person name="Steinberg C."/>
            <person name="Schwartz D.C."/>
            <person name="VanEtten H."/>
            <person name="Zhou S."/>
            <person name="Young S.K."/>
            <person name="Zeng Q."/>
            <person name="Gargeya S."/>
            <person name="Fitzgerald M."/>
            <person name="Abouelleil A."/>
            <person name="Alvarado L."/>
            <person name="Chapman S.B."/>
            <person name="Gainer-Dewar J."/>
            <person name="Goldberg J."/>
            <person name="Griggs A."/>
            <person name="Gujja S."/>
            <person name="Hansen M."/>
            <person name="Howarth C."/>
            <person name="Imamovic A."/>
            <person name="Ireland A."/>
            <person name="Larimer J."/>
            <person name="McCowan C."/>
            <person name="Murphy C."/>
            <person name="Pearson M."/>
            <person name="Poon T.W."/>
            <person name="Priest M."/>
            <person name="Roberts A."/>
            <person name="Saif S."/>
            <person name="Shea T."/>
            <person name="Sykes S."/>
            <person name="Wortman J."/>
            <person name="Nusbaum C."/>
            <person name="Birren B."/>
        </authorList>
    </citation>
    <scope>NUCLEOTIDE SEQUENCE</scope>
    <source>
        <strain evidence="1">54006</strain>
    </source>
</reference>
<protein>
    <submittedName>
        <fullName evidence="1">Uncharacterized protein</fullName>
    </submittedName>
</protein>
<dbReference type="GeneID" id="42025723"/>
<dbReference type="EMBL" id="JH658272">
    <property type="protein sequence ID" value="EXM10451.1"/>
    <property type="molecule type" value="Genomic_DNA"/>
</dbReference>
<dbReference type="EMBL" id="JH658272">
    <property type="protein sequence ID" value="EXM10452.1"/>
    <property type="molecule type" value="Genomic_DNA"/>
</dbReference>